<evidence type="ECO:0000313" key="2">
    <source>
        <dbReference type="Proteomes" id="UP000612893"/>
    </source>
</evidence>
<gene>
    <name evidence="1" type="ORF">JF922_03015</name>
</gene>
<dbReference type="EMBL" id="JAEKNR010000032">
    <property type="protein sequence ID" value="MBJ7597043.1"/>
    <property type="molecule type" value="Genomic_DNA"/>
</dbReference>
<dbReference type="Proteomes" id="UP000612893">
    <property type="component" value="Unassembled WGS sequence"/>
</dbReference>
<dbReference type="Pfam" id="PF13911">
    <property type="entry name" value="AhpC-TSA_2"/>
    <property type="match status" value="1"/>
</dbReference>
<proteinExistence type="predicted"/>
<keyword evidence="2" id="KW-1185">Reference proteome</keyword>
<accession>A0A934K5E9</accession>
<comment type="caution">
    <text evidence="1">The sequence shown here is derived from an EMBL/GenBank/DDBJ whole genome shotgun (WGS) entry which is preliminary data.</text>
</comment>
<dbReference type="RefSeq" id="WP_338198965.1">
    <property type="nucleotide sequence ID" value="NZ_JAEKNR010000032.1"/>
</dbReference>
<dbReference type="Gene3D" id="3.40.30.10">
    <property type="entry name" value="Glutaredoxin"/>
    <property type="match status" value="1"/>
</dbReference>
<dbReference type="SUPFAM" id="SSF52833">
    <property type="entry name" value="Thioredoxin-like"/>
    <property type="match status" value="1"/>
</dbReference>
<dbReference type="AlphaFoldDB" id="A0A934K5E9"/>
<protein>
    <submittedName>
        <fullName evidence="1">AhpC/TSA family protein</fullName>
    </submittedName>
</protein>
<organism evidence="1 2">
    <name type="scientific">Candidatus Nephthysia bennettiae</name>
    <dbReference type="NCBI Taxonomy" id="3127016"/>
    <lineage>
        <taxon>Bacteria</taxon>
        <taxon>Bacillati</taxon>
        <taxon>Candidatus Dormiibacterota</taxon>
        <taxon>Candidatus Dormibacteria</taxon>
        <taxon>Candidatus Dormibacterales</taxon>
        <taxon>Candidatus Dormibacteraceae</taxon>
        <taxon>Candidatus Nephthysia</taxon>
    </lineage>
</organism>
<dbReference type="InterPro" id="IPR036249">
    <property type="entry name" value="Thioredoxin-like_sf"/>
</dbReference>
<dbReference type="InterPro" id="IPR032801">
    <property type="entry name" value="PXL2A/B/C"/>
</dbReference>
<name>A0A934K5E9_9BACT</name>
<evidence type="ECO:0000313" key="1">
    <source>
        <dbReference type="EMBL" id="MBJ7597043.1"/>
    </source>
</evidence>
<reference evidence="1" key="1">
    <citation type="submission" date="2020-10" db="EMBL/GenBank/DDBJ databases">
        <title>Ca. Dormibacterota MAGs.</title>
        <authorList>
            <person name="Montgomery K."/>
        </authorList>
    </citation>
    <scope>NUCLEOTIDE SEQUENCE [LARGE SCALE GENOMIC DNA]</scope>
    <source>
        <strain evidence="1">SC8812_S17_10</strain>
    </source>
</reference>
<sequence>MRDRLSEFGDAEVAVIAFAAPERVAAYQRERLAPLAVLVDERRAVYHAYGLGRASVRRVWGPRTWWAYGRLIARGRRPQRATEDTLQLGGDFVVGPDGRLVFVFRSADPADRPPVADLIAAARPA</sequence>